<sequence length="90" mass="10148">MKIFSITDSEWWMGTDLASVVKAVQEEYDLDDDDTANAAELAEEDLDALRFAATDESYRLTGTTRTFREQLAIEIGAGGQFPRLFAMEEF</sequence>
<protein>
    <submittedName>
        <fullName evidence="1">Uncharacterized protein</fullName>
    </submittedName>
</protein>
<dbReference type="EMBL" id="LDJK01000036">
    <property type="protein sequence ID" value="KRG73871.1"/>
    <property type="molecule type" value="Genomic_DNA"/>
</dbReference>
<proteinExistence type="predicted"/>
<evidence type="ECO:0000313" key="2">
    <source>
        <dbReference type="Proteomes" id="UP000051386"/>
    </source>
</evidence>
<organism evidence="1 2">
    <name type="scientific">Stenotrophomonas chelatiphaga</name>
    <dbReference type="NCBI Taxonomy" id="517011"/>
    <lineage>
        <taxon>Bacteria</taxon>
        <taxon>Pseudomonadati</taxon>
        <taxon>Pseudomonadota</taxon>
        <taxon>Gammaproteobacteria</taxon>
        <taxon>Lysobacterales</taxon>
        <taxon>Lysobacteraceae</taxon>
        <taxon>Stenotrophomonas</taxon>
    </lineage>
</organism>
<keyword evidence="2" id="KW-1185">Reference proteome</keyword>
<accession>A0A0R0CVT9</accession>
<reference evidence="1 2" key="1">
    <citation type="submission" date="2015-05" db="EMBL/GenBank/DDBJ databases">
        <title>Genome sequencing and analysis of members of genus Stenotrophomonas.</title>
        <authorList>
            <person name="Patil P.P."/>
            <person name="Midha S."/>
            <person name="Patil P.B."/>
        </authorList>
    </citation>
    <scope>NUCLEOTIDE SEQUENCE [LARGE SCALE GENOMIC DNA]</scope>
    <source>
        <strain evidence="1 2">DSM 21508</strain>
    </source>
</reference>
<dbReference type="AlphaFoldDB" id="A0A0R0CVT9"/>
<dbReference type="Proteomes" id="UP000051386">
    <property type="component" value="Unassembled WGS sequence"/>
</dbReference>
<evidence type="ECO:0000313" key="1">
    <source>
        <dbReference type="EMBL" id="KRG73871.1"/>
    </source>
</evidence>
<comment type="caution">
    <text evidence="1">The sequence shown here is derived from an EMBL/GenBank/DDBJ whole genome shotgun (WGS) entry which is preliminary data.</text>
</comment>
<dbReference type="PATRIC" id="fig|517011.3.peg.1451"/>
<name>A0A0R0CVT9_9GAMM</name>
<gene>
    <name evidence="1" type="ORF">ABB28_08930</name>
</gene>